<dbReference type="OrthoDB" id="350675at2157"/>
<gene>
    <name evidence="1" type="ORF">AUR66_16115</name>
</gene>
<evidence type="ECO:0000313" key="2">
    <source>
        <dbReference type="Proteomes" id="UP000053157"/>
    </source>
</evidence>
<dbReference type="Proteomes" id="UP000053157">
    <property type="component" value="Unassembled WGS sequence"/>
</dbReference>
<organism evidence="1 2">
    <name type="scientific">Haloferax profundi</name>
    <dbReference type="NCBI Taxonomy" id="1544718"/>
    <lineage>
        <taxon>Archaea</taxon>
        <taxon>Methanobacteriati</taxon>
        <taxon>Methanobacteriota</taxon>
        <taxon>Stenosarchaea group</taxon>
        <taxon>Halobacteria</taxon>
        <taxon>Halobacteriales</taxon>
        <taxon>Haloferacaceae</taxon>
        <taxon>Haloferax</taxon>
    </lineage>
</organism>
<dbReference type="AlphaFoldDB" id="A0A0W1SKB6"/>
<evidence type="ECO:0000313" key="1">
    <source>
        <dbReference type="EMBL" id="KTG26584.1"/>
    </source>
</evidence>
<keyword evidence="2" id="KW-1185">Reference proteome</keyword>
<dbReference type="EMBL" id="LOPV01000225">
    <property type="protein sequence ID" value="KTG26584.1"/>
    <property type="molecule type" value="Genomic_DNA"/>
</dbReference>
<comment type="caution">
    <text evidence="1">The sequence shown here is derived from an EMBL/GenBank/DDBJ whole genome shotgun (WGS) entry which is preliminary data.</text>
</comment>
<accession>A0A0W1SKB6</accession>
<dbReference type="PROSITE" id="PS51257">
    <property type="entry name" value="PROKAR_LIPOPROTEIN"/>
    <property type="match status" value="1"/>
</dbReference>
<dbReference type="RefSeq" id="WP_058572517.1">
    <property type="nucleotide sequence ID" value="NZ_LOPV01000225.1"/>
</dbReference>
<proteinExistence type="predicted"/>
<reference evidence="1 2" key="1">
    <citation type="submission" date="2015-12" db="EMBL/GenBank/DDBJ databases">
        <title>Haloferax profundi sp. nov. isolated from the Discovery deep brine-seawater interface in the Red Sea.</title>
        <authorList>
            <person name="Zhang G."/>
            <person name="Stingl U."/>
            <person name="Rashid M."/>
        </authorList>
    </citation>
    <scope>NUCLEOTIDE SEQUENCE [LARGE SCALE GENOMIC DNA]</scope>
    <source>
        <strain evidence="1 2">SB29</strain>
    </source>
</reference>
<sequence>MRETRRGFISALAVAGATSLAGCLGELDLQTDERPDLDVKTLREVEALGSPAFPATTPAPVSPTFLEASKARAEELLDSVPATMDSAAVPNEAVRNIYAEAYEDATRRLDRASSEATPFETLRSLRSARGSAAMAKGTYEAAVGELTEDDVRGMAGSIRSDIESFSLSHRYLGDDPGTALVAHADVEDFLAAAARYLDRVGETGRYDRSAPRVGEMVDAVESSRASLEGARHLADRHRDTLSNPRDFGDLFQESASSLTALVADYRGEYPDTHRPLLDDFDTDLDDTPAKILLMETFVHMHFGVQQARDELRAGSPANSLLGAHAAERHRRAFEAARAAVRNDEYVSLDAATRVRDEKLAGLEALETADSTRSSSALTRRALTDVASRIDRGDSYLERSLANDTYRSARNALGEYAFVVFTAREAPGVSAWILGALRARLGDDDA</sequence>
<name>A0A0W1SKB6_9EURY</name>
<protein>
    <submittedName>
        <fullName evidence="1">Uncharacterized protein</fullName>
    </submittedName>
</protein>